<evidence type="ECO:0000313" key="7">
    <source>
        <dbReference type="Proteomes" id="UP000199199"/>
    </source>
</evidence>
<keyword evidence="7" id="KW-1185">Reference proteome</keyword>
<keyword evidence="3 5" id="KW-1133">Transmembrane helix</keyword>
<dbReference type="Proteomes" id="UP000199199">
    <property type="component" value="Unassembled WGS sequence"/>
</dbReference>
<gene>
    <name evidence="6" type="ORF">SAMN04488556_0767</name>
</gene>
<evidence type="ECO:0000256" key="4">
    <source>
        <dbReference type="ARBA" id="ARBA00023136"/>
    </source>
</evidence>
<accession>A0A1I6PT14</accession>
<organism evidence="6 7">
    <name type="scientific">Halostagnicola kamekurae</name>
    <dbReference type="NCBI Taxonomy" id="619731"/>
    <lineage>
        <taxon>Archaea</taxon>
        <taxon>Methanobacteriati</taxon>
        <taxon>Methanobacteriota</taxon>
        <taxon>Stenosarchaea group</taxon>
        <taxon>Halobacteria</taxon>
        <taxon>Halobacteriales</taxon>
        <taxon>Natrialbaceae</taxon>
        <taxon>Halostagnicola</taxon>
    </lineage>
</organism>
<protein>
    <submittedName>
        <fullName evidence="6">Uncharacterized membrane protein YphA, DoxX/SURF4 family</fullName>
    </submittedName>
</protein>
<dbReference type="OrthoDB" id="340328at2157"/>
<evidence type="ECO:0000256" key="3">
    <source>
        <dbReference type="ARBA" id="ARBA00022989"/>
    </source>
</evidence>
<dbReference type="AlphaFoldDB" id="A0A1I6PT14"/>
<sequence length="139" mass="14528">MVLENGPGAELLLAGRILFGLVIAFTGLNHFLDMEGMIGYAEAKGVPAASLAIPLSGAVLLLGGLGIVLGVFPVLAAAALVAFFVVVTPKMHDFWNVPEEQKEGEINSFLKNVGLLGASLVFLALGVSSWPYAMNLSLF</sequence>
<proteinExistence type="predicted"/>
<reference evidence="7" key="1">
    <citation type="submission" date="2016-10" db="EMBL/GenBank/DDBJ databases">
        <authorList>
            <person name="Varghese N."/>
            <person name="Submissions S."/>
        </authorList>
    </citation>
    <scope>NUCLEOTIDE SEQUENCE [LARGE SCALE GENOMIC DNA]</scope>
    <source>
        <strain evidence="7">DSM 22427</strain>
    </source>
</reference>
<keyword evidence="2 5" id="KW-0812">Transmembrane</keyword>
<dbReference type="InterPro" id="IPR032808">
    <property type="entry name" value="DoxX"/>
</dbReference>
<evidence type="ECO:0000256" key="5">
    <source>
        <dbReference type="SAM" id="Phobius"/>
    </source>
</evidence>
<name>A0A1I6PT14_9EURY</name>
<feature type="transmembrane region" description="Helical" evidence="5">
    <location>
        <begin position="109"/>
        <end position="133"/>
    </location>
</feature>
<dbReference type="RefSeq" id="WP_092901756.1">
    <property type="nucleotide sequence ID" value="NZ_FOZS01000001.1"/>
</dbReference>
<evidence type="ECO:0000313" key="6">
    <source>
        <dbReference type="EMBL" id="SFS43359.1"/>
    </source>
</evidence>
<dbReference type="EMBL" id="FOZS01000001">
    <property type="protein sequence ID" value="SFS43359.1"/>
    <property type="molecule type" value="Genomic_DNA"/>
</dbReference>
<comment type="subcellular location">
    <subcellularLocation>
        <location evidence="1">Membrane</location>
        <topology evidence="1">Multi-pass membrane protein</topology>
    </subcellularLocation>
</comment>
<keyword evidence="4 5" id="KW-0472">Membrane</keyword>
<feature type="transmembrane region" description="Helical" evidence="5">
    <location>
        <begin position="67"/>
        <end position="88"/>
    </location>
</feature>
<dbReference type="GO" id="GO:0016020">
    <property type="term" value="C:membrane"/>
    <property type="evidence" value="ECO:0007669"/>
    <property type="project" value="UniProtKB-SubCell"/>
</dbReference>
<evidence type="ECO:0000256" key="1">
    <source>
        <dbReference type="ARBA" id="ARBA00004141"/>
    </source>
</evidence>
<feature type="transmembrane region" description="Helical" evidence="5">
    <location>
        <begin position="12"/>
        <end position="32"/>
    </location>
</feature>
<evidence type="ECO:0000256" key="2">
    <source>
        <dbReference type="ARBA" id="ARBA00022692"/>
    </source>
</evidence>
<dbReference type="Pfam" id="PF07681">
    <property type="entry name" value="DoxX"/>
    <property type="match status" value="1"/>
</dbReference>